<dbReference type="AlphaFoldDB" id="A0A811SC04"/>
<dbReference type="Proteomes" id="UP000604825">
    <property type="component" value="Unassembled WGS sequence"/>
</dbReference>
<comment type="caution">
    <text evidence="2">The sequence shown here is derived from an EMBL/GenBank/DDBJ whole genome shotgun (WGS) entry which is preliminary data.</text>
</comment>
<gene>
    <name evidence="2" type="ORF">NCGR_LOCUS62644</name>
</gene>
<evidence type="ECO:0000313" key="2">
    <source>
        <dbReference type="EMBL" id="CAD6338546.1"/>
    </source>
</evidence>
<feature type="compositionally biased region" description="Basic and acidic residues" evidence="1">
    <location>
        <begin position="75"/>
        <end position="84"/>
    </location>
</feature>
<reference evidence="2" key="1">
    <citation type="submission" date="2020-10" db="EMBL/GenBank/DDBJ databases">
        <authorList>
            <person name="Han B."/>
            <person name="Lu T."/>
            <person name="Zhao Q."/>
            <person name="Huang X."/>
            <person name="Zhao Y."/>
        </authorList>
    </citation>
    <scope>NUCLEOTIDE SEQUENCE</scope>
</reference>
<name>A0A811SC04_9POAL</name>
<feature type="compositionally biased region" description="Basic residues" evidence="1">
    <location>
        <begin position="11"/>
        <end position="25"/>
    </location>
</feature>
<protein>
    <submittedName>
        <fullName evidence="2">Uncharacterized protein</fullName>
    </submittedName>
</protein>
<organism evidence="2 3">
    <name type="scientific">Miscanthus lutarioriparius</name>
    <dbReference type="NCBI Taxonomy" id="422564"/>
    <lineage>
        <taxon>Eukaryota</taxon>
        <taxon>Viridiplantae</taxon>
        <taxon>Streptophyta</taxon>
        <taxon>Embryophyta</taxon>
        <taxon>Tracheophyta</taxon>
        <taxon>Spermatophyta</taxon>
        <taxon>Magnoliopsida</taxon>
        <taxon>Liliopsida</taxon>
        <taxon>Poales</taxon>
        <taxon>Poaceae</taxon>
        <taxon>PACMAD clade</taxon>
        <taxon>Panicoideae</taxon>
        <taxon>Andropogonodae</taxon>
        <taxon>Andropogoneae</taxon>
        <taxon>Saccharinae</taxon>
        <taxon>Miscanthus</taxon>
    </lineage>
</organism>
<accession>A0A811SC04</accession>
<sequence>MGEYPYGRGGGPRRRRRGRRRRGGWRGRGTGRTWRPGRTAAGSPIWEAETKSPAPKLALAAAVSGASAMARVSRHKETGRRDSGEGGTEGRTGGDSGAAWVWVARALQRTERERERGKKERRKGKETSQSDRSLGKKTVNDRRSGIGGLYGCERTQELPLCQKQYAVPWL</sequence>
<feature type="compositionally biased region" description="Gly residues" evidence="1">
    <location>
        <begin position="85"/>
        <end position="96"/>
    </location>
</feature>
<proteinExistence type="predicted"/>
<feature type="compositionally biased region" description="Low complexity" evidence="1">
    <location>
        <begin position="51"/>
        <end position="71"/>
    </location>
</feature>
<evidence type="ECO:0000313" key="3">
    <source>
        <dbReference type="Proteomes" id="UP000604825"/>
    </source>
</evidence>
<feature type="region of interest" description="Disordered" evidence="1">
    <location>
        <begin position="1"/>
        <end position="149"/>
    </location>
</feature>
<dbReference type="EMBL" id="CAJGYO010000019">
    <property type="protein sequence ID" value="CAD6338546.1"/>
    <property type="molecule type" value="Genomic_DNA"/>
</dbReference>
<keyword evidence="3" id="KW-1185">Reference proteome</keyword>
<feature type="compositionally biased region" description="Basic and acidic residues" evidence="1">
    <location>
        <begin position="108"/>
        <end position="129"/>
    </location>
</feature>
<evidence type="ECO:0000256" key="1">
    <source>
        <dbReference type="SAM" id="MobiDB-lite"/>
    </source>
</evidence>